<comment type="cofactor">
    <cofactor evidence="1 11">
        <name>Zn(2+)</name>
        <dbReference type="ChEBI" id="CHEBI:29105"/>
    </cofactor>
</comment>
<dbReference type="Pfam" id="PF17820">
    <property type="entry name" value="PDZ_6"/>
    <property type="match status" value="1"/>
</dbReference>
<dbReference type="EC" id="3.4.24.-" evidence="11"/>
<dbReference type="InterPro" id="IPR041489">
    <property type="entry name" value="PDZ_6"/>
</dbReference>
<comment type="similarity">
    <text evidence="3 11">Belongs to the peptidase M50B family.</text>
</comment>
<feature type="transmembrane region" description="Helical" evidence="11">
    <location>
        <begin position="421"/>
        <end position="443"/>
    </location>
</feature>
<dbReference type="NCBIfam" id="TIGR00054">
    <property type="entry name" value="RIP metalloprotease RseP"/>
    <property type="match status" value="1"/>
</dbReference>
<reference evidence="13 14" key="1">
    <citation type="submission" date="2019-03" db="EMBL/GenBank/DDBJ databases">
        <title>Genomic Encyclopedia of Type Strains, Phase IV (KMG-IV): sequencing the most valuable type-strain genomes for metagenomic binning, comparative biology and taxonomic classification.</title>
        <authorList>
            <person name="Goeker M."/>
        </authorList>
    </citation>
    <scope>NUCLEOTIDE SEQUENCE [LARGE SCALE GENOMIC DNA]</scope>
    <source>
        <strain evidence="13 14">DSM 15505</strain>
    </source>
</reference>
<evidence type="ECO:0000259" key="12">
    <source>
        <dbReference type="PROSITE" id="PS50106"/>
    </source>
</evidence>
<evidence type="ECO:0000256" key="3">
    <source>
        <dbReference type="ARBA" id="ARBA00007931"/>
    </source>
</evidence>
<keyword evidence="6 11" id="KW-0378">Hydrolase</keyword>
<sequence length="449" mass="49228">MAVIQTVLALIVTLGILVTVHEFGHFWVARRAGIRVLRFSVGFGKPLLLWKDRYGTEFAVAAIPLGGYVRMLDEREGDVPEEERHLAFNRQTPARRIAVASAGPIANFIFAIFAYWLLSVIGFTTIAPVVGSVEPESPAARMELAEGMEVVAVDGRETPSWRHVGMALLQRAGEQGQVTMSLQDQGREVTRSAMLNGWLSGARDPDPVREFGIEPWRPDIPSVLGQIRPDSPAEDAGLRSGDEIIEAGGKPVADWFELVDIIRASPGSELTLRIRREGEERTLAVTPEETQLEDGETVGRIGAGVQSVSWPEEMQRATRFGPVEAVPEAFGQFWNDTRTTLVAVGKMASGLLSVRNISGPITIARVAETTVSSGFESFMRFLAYLSISLGIINLLPIPILDGGHILFYAWEWIQGKPLPEAVQAIWLRVGLVLIGTLMVLALYNDVLRL</sequence>
<dbReference type="Proteomes" id="UP000295830">
    <property type="component" value="Unassembled WGS sequence"/>
</dbReference>
<dbReference type="EMBL" id="SOAX01000002">
    <property type="protein sequence ID" value="TDT43191.1"/>
    <property type="molecule type" value="Genomic_DNA"/>
</dbReference>
<evidence type="ECO:0000256" key="8">
    <source>
        <dbReference type="ARBA" id="ARBA00022989"/>
    </source>
</evidence>
<dbReference type="PANTHER" id="PTHR42837:SF2">
    <property type="entry name" value="MEMBRANE METALLOPROTEASE ARASP2, CHLOROPLASTIC-RELATED"/>
    <property type="match status" value="1"/>
</dbReference>
<keyword evidence="5 11" id="KW-0812">Transmembrane</keyword>
<dbReference type="InterPro" id="IPR008915">
    <property type="entry name" value="Peptidase_M50"/>
</dbReference>
<dbReference type="InterPro" id="IPR004387">
    <property type="entry name" value="Pept_M50_Zn"/>
</dbReference>
<keyword evidence="11" id="KW-0479">Metal-binding</keyword>
<evidence type="ECO:0000256" key="7">
    <source>
        <dbReference type="ARBA" id="ARBA00022833"/>
    </source>
</evidence>
<keyword evidence="14" id="KW-1185">Reference proteome</keyword>
<comment type="caution">
    <text evidence="13">The sequence shown here is derived from an EMBL/GenBank/DDBJ whole genome shotgun (WGS) entry which is preliminary data.</text>
</comment>
<dbReference type="InterPro" id="IPR001478">
    <property type="entry name" value="PDZ"/>
</dbReference>
<feature type="transmembrane region" description="Helical" evidence="11">
    <location>
        <begin position="97"/>
        <end position="118"/>
    </location>
</feature>
<keyword evidence="9 11" id="KW-0482">Metalloprotease</keyword>
<keyword evidence="7 11" id="KW-0862">Zinc</keyword>
<organism evidence="13 14">
    <name type="scientific">Halospina denitrificans</name>
    <dbReference type="NCBI Taxonomy" id="332522"/>
    <lineage>
        <taxon>Bacteria</taxon>
        <taxon>Pseudomonadati</taxon>
        <taxon>Pseudomonadota</taxon>
        <taxon>Gammaproteobacteria</taxon>
        <taxon>Halospina</taxon>
    </lineage>
</organism>
<dbReference type="PANTHER" id="PTHR42837">
    <property type="entry name" value="REGULATOR OF SIGMA-E PROTEASE RSEP"/>
    <property type="match status" value="1"/>
</dbReference>
<evidence type="ECO:0000256" key="9">
    <source>
        <dbReference type="ARBA" id="ARBA00023049"/>
    </source>
</evidence>
<evidence type="ECO:0000256" key="11">
    <source>
        <dbReference type="RuleBase" id="RU362031"/>
    </source>
</evidence>
<feature type="transmembrane region" description="Helical" evidence="11">
    <location>
        <begin position="381"/>
        <end position="400"/>
    </location>
</feature>
<dbReference type="SMART" id="SM00228">
    <property type="entry name" value="PDZ"/>
    <property type="match status" value="2"/>
</dbReference>
<evidence type="ECO:0000313" key="13">
    <source>
        <dbReference type="EMBL" id="TDT43191.1"/>
    </source>
</evidence>
<evidence type="ECO:0000313" key="14">
    <source>
        <dbReference type="Proteomes" id="UP000295830"/>
    </source>
</evidence>
<evidence type="ECO:0000256" key="6">
    <source>
        <dbReference type="ARBA" id="ARBA00022801"/>
    </source>
</evidence>
<dbReference type="CDD" id="cd23081">
    <property type="entry name" value="cpPDZ_EcRseP-like"/>
    <property type="match status" value="1"/>
</dbReference>
<evidence type="ECO:0000256" key="2">
    <source>
        <dbReference type="ARBA" id="ARBA00004141"/>
    </source>
</evidence>
<proteinExistence type="inferred from homology"/>
<evidence type="ECO:0000256" key="5">
    <source>
        <dbReference type="ARBA" id="ARBA00022692"/>
    </source>
</evidence>
<protein>
    <recommendedName>
        <fullName evidence="11">Zinc metalloprotease</fullName>
        <ecNumber evidence="11">3.4.24.-</ecNumber>
    </recommendedName>
</protein>
<dbReference type="RefSeq" id="WP_133735277.1">
    <property type="nucleotide sequence ID" value="NZ_SOAX01000002.1"/>
</dbReference>
<dbReference type="GO" id="GO:0004222">
    <property type="term" value="F:metalloendopeptidase activity"/>
    <property type="evidence" value="ECO:0007669"/>
    <property type="project" value="InterPro"/>
</dbReference>
<dbReference type="OrthoDB" id="9782003at2"/>
<dbReference type="Gene3D" id="2.30.42.10">
    <property type="match status" value="2"/>
</dbReference>
<dbReference type="PROSITE" id="PS50106">
    <property type="entry name" value="PDZ"/>
    <property type="match status" value="1"/>
</dbReference>
<accession>A0A4R7JXJ0</accession>
<name>A0A4R7JXJ0_9GAMM</name>
<dbReference type="GO" id="GO:0006508">
    <property type="term" value="P:proteolysis"/>
    <property type="evidence" value="ECO:0007669"/>
    <property type="project" value="UniProtKB-KW"/>
</dbReference>
<feature type="domain" description="PDZ" evidence="12">
    <location>
        <begin position="223"/>
        <end position="289"/>
    </location>
</feature>
<evidence type="ECO:0000256" key="4">
    <source>
        <dbReference type="ARBA" id="ARBA00022670"/>
    </source>
</evidence>
<dbReference type="InterPro" id="IPR036034">
    <property type="entry name" value="PDZ_sf"/>
</dbReference>
<dbReference type="SUPFAM" id="SSF50156">
    <property type="entry name" value="PDZ domain-like"/>
    <property type="match status" value="2"/>
</dbReference>
<dbReference type="AlphaFoldDB" id="A0A4R7JXJ0"/>
<dbReference type="GO" id="GO:0046872">
    <property type="term" value="F:metal ion binding"/>
    <property type="evidence" value="ECO:0007669"/>
    <property type="project" value="UniProtKB-KW"/>
</dbReference>
<keyword evidence="10 11" id="KW-0472">Membrane</keyword>
<dbReference type="Pfam" id="PF02163">
    <property type="entry name" value="Peptidase_M50"/>
    <property type="match status" value="1"/>
</dbReference>
<evidence type="ECO:0000256" key="10">
    <source>
        <dbReference type="ARBA" id="ARBA00023136"/>
    </source>
</evidence>
<keyword evidence="4 13" id="KW-0645">Protease</keyword>
<comment type="subcellular location">
    <subcellularLocation>
        <location evidence="2">Membrane</location>
        <topology evidence="2">Multi-pass membrane protein</topology>
    </subcellularLocation>
</comment>
<dbReference type="CDD" id="cd06163">
    <property type="entry name" value="S2P-M50_PDZ_RseP-like"/>
    <property type="match status" value="2"/>
</dbReference>
<feature type="transmembrane region" description="Helical" evidence="11">
    <location>
        <begin position="6"/>
        <end position="28"/>
    </location>
</feature>
<evidence type="ECO:0000256" key="1">
    <source>
        <dbReference type="ARBA" id="ARBA00001947"/>
    </source>
</evidence>
<gene>
    <name evidence="13" type="ORF">DES49_1004</name>
</gene>
<keyword evidence="8 11" id="KW-1133">Transmembrane helix</keyword>
<dbReference type="GO" id="GO:0016020">
    <property type="term" value="C:membrane"/>
    <property type="evidence" value="ECO:0007669"/>
    <property type="project" value="UniProtKB-SubCell"/>
</dbReference>